<dbReference type="Proteomes" id="UP000268350">
    <property type="component" value="Unassembled WGS sequence"/>
</dbReference>
<proteinExistence type="predicted"/>
<dbReference type="OrthoDB" id="10261782at2759"/>
<dbReference type="STRING" id="7266.A0A3B0KJ97"/>
<evidence type="ECO:0000313" key="3">
    <source>
        <dbReference type="Proteomes" id="UP000268350"/>
    </source>
</evidence>
<protein>
    <submittedName>
        <fullName evidence="2">Uncharacterized protein</fullName>
    </submittedName>
</protein>
<dbReference type="EMBL" id="OUUW01000009">
    <property type="protein sequence ID" value="SPP85171.1"/>
    <property type="molecule type" value="Genomic_DNA"/>
</dbReference>
<evidence type="ECO:0000256" key="1">
    <source>
        <dbReference type="SAM" id="MobiDB-lite"/>
    </source>
</evidence>
<feature type="compositionally biased region" description="Basic and acidic residues" evidence="1">
    <location>
        <begin position="21"/>
        <end position="32"/>
    </location>
</feature>
<reference evidence="3" key="1">
    <citation type="submission" date="2018-01" db="EMBL/GenBank/DDBJ databases">
        <authorList>
            <person name="Alioto T."/>
            <person name="Alioto T."/>
        </authorList>
    </citation>
    <scope>NUCLEOTIDE SEQUENCE [LARGE SCALE GENOMIC DNA]</scope>
</reference>
<gene>
    <name evidence="2" type="ORF">DGUA_6G015063</name>
</gene>
<feature type="region of interest" description="Disordered" evidence="1">
    <location>
        <begin position="1"/>
        <end position="32"/>
    </location>
</feature>
<organism evidence="2 3">
    <name type="scientific">Drosophila guanche</name>
    <name type="common">Fruit fly</name>
    <dbReference type="NCBI Taxonomy" id="7266"/>
    <lineage>
        <taxon>Eukaryota</taxon>
        <taxon>Metazoa</taxon>
        <taxon>Ecdysozoa</taxon>
        <taxon>Arthropoda</taxon>
        <taxon>Hexapoda</taxon>
        <taxon>Insecta</taxon>
        <taxon>Pterygota</taxon>
        <taxon>Neoptera</taxon>
        <taxon>Endopterygota</taxon>
        <taxon>Diptera</taxon>
        <taxon>Brachycera</taxon>
        <taxon>Muscomorpha</taxon>
        <taxon>Ephydroidea</taxon>
        <taxon>Drosophilidae</taxon>
        <taxon>Drosophila</taxon>
        <taxon>Sophophora</taxon>
    </lineage>
</organism>
<name>A0A3B0KJ97_DROGU</name>
<evidence type="ECO:0000313" key="2">
    <source>
        <dbReference type="EMBL" id="SPP85171.1"/>
    </source>
</evidence>
<dbReference type="AlphaFoldDB" id="A0A3B0KJ97"/>
<keyword evidence="3" id="KW-1185">Reference proteome</keyword>
<accession>A0A3B0KJ97</accession>
<sequence>MCSRDCCGGPGSSQKSGNTCTDKKAKGLSESEKVIPTPQSLLLVCLGMSLIYSVYNSETKFHFGLAVGIYFIRKMCSNDCCSNPKGKAGDKTDALLPKKIIPVLRTPESQL</sequence>